<organism evidence="3 4">
    <name type="scientific">Thioclava dalianensis</name>
    <dbReference type="NCBI Taxonomy" id="1185766"/>
    <lineage>
        <taxon>Bacteria</taxon>
        <taxon>Pseudomonadati</taxon>
        <taxon>Pseudomonadota</taxon>
        <taxon>Alphaproteobacteria</taxon>
        <taxon>Rhodobacterales</taxon>
        <taxon>Paracoccaceae</taxon>
        <taxon>Thioclava</taxon>
    </lineage>
</organism>
<dbReference type="InterPro" id="IPR036366">
    <property type="entry name" value="PGBDSf"/>
</dbReference>
<dbReference type="STRING" id="1185766.SAMN05216224_102161"/>
<feature type="region of interest" description="Disordered" evidence="1">
    <location>
        <begin position="13"/>
        <end position="34"/>
    </location>
</feature>
<dbReference type="Proteomes" id="UP000027725">
    <property type="component" value="Unassembled WGS sequence"/>
</dbReference>
<evidence type="ECO:0000313" key="4">
    <source>
        <dbReference type="Proteomes" id="UP000027725"/>
    </source>
</evidence>
<dbReference type="Gene3D" id="1.10.101.10">
    <property type="entry name" value="PGBD-like superfamily/PGBD"/>
    <property type="match status" value="1"/>
</dbReference>
<dbReference type="OrthoDB" id="7861420at2"/>
<dbReference type="Pfam" id="PF01471">
    <property type="entry name" value="PG_binding_1"/>
    <property type="match status" value="1"/>
</dbReference>
<keyword evidence="4" id="KW-1185">Reference proteome</keyword>
<feature type="domain" description="Peptidoglycan binding-like" evidence="2">
    <location>
        <begin position="108"/>
        <end position="148"/>
    </location>
</feature>
<evidence type="ECO:0000256" key="1">
    <source>
        <dbReference type="SAM" id="MobiDB-lite"/>
    </source>
</evidence>
<dbReference type="InterPro" id="IPR036365">
    <property type="entry name" value="PGBD-like_sf"/>
</dbReference>
<name>A0A074TG34_9RHOB</name>
<evidence type="ECO:0000259" key="2">
    <source>
        <dbReference type="Pfam" id="PF01471"/>
    </source>
</evidence>
<dbReference type="RefSeq" id="WP_081856268.1">
    <property type="nucleotide sequence ID" value="NZ_FOVB01000002.1"/>
</dbReference>
<reference evidence="3 4" key="1">
    <citation type="submission" date="2014-03" db="EMBL/GenBank/DDBJ databases">
        <title>The draft genome sequence of Thioclava dalianensis DLFJ1-1.</title>
        <authorList>
            <person name="Lai Q."/>
            <person name="Shao Z."/>
        </authorList>
    </citation>
    <scope>NUCLEOTIDE SEQUENCE [LARGE SCALE GENOMIC DNA]</scope>
    <source>
        <strain evidence="3 4">DLFJ1-1</strain>
    </source>
</reference>
<accession>A0A074TG34</accession>
<evidence type="ECO:0000313" key="3">
    <source>
        <dbReference type="EMBL" id="KEP70671.1"/>
    </source>
</evidence>
<gene>
    <name evidence="3" type="ORF">DL1_16355</name>
</gene>
<dbReference type="AlphaFoldDB" id="A0A074TG34"/>
<proteinExistence type="predicted"/>
<protein>
    <recommendedName>
        <fullName evidence="2">Peptidoglycan binding-like domain-containing protein</fullName>
    </recommendedName>
</protein>
<dbReference type="EMBL" id="JHEH01000005">
    <property type="protein sequence ID" value="KEP70671.1"/>
    <property type="molecule type" value="Genomic_DNA"/>
</dbReference>
<comment type="caution">
    <text evidence="3">The sequence shown here is derived from an EMBL/GenBank/DDBJ whole genome shotgun (WGS) entry which is preliminary data.</text>
</comment>
<dbReference type="SUPFAM" id="SSF47090">
    <property type="entry name" value="PGBD-like"/>
    <property type="match status" value="1"/>
</dbReference>
<sequence length="167" mass="17877">MLALALLAGCQTGGTDLQRPPPGPTLASEVSTQRPATDAKGCYAELKAPAQVETVTHQVQVIPEQRDAKTGAITQPAIYREMSAQRMIDAGKPRYFRAMCTADLTPSFVAMLQRALAARNLYHGRADGTLDPATGTAIRAYQAPRGLDSATLSLRAAQEMGLYIYTP</sequence>
<dbReference type="InterPro" id="IPR002477">
    <property type="entry name" value="Peptidoglycan-bd-like"/>
</dbReference>
<dbReference type="eggNOG" id="COG3409">
    <property type="taxonomic scope" value="Bacteria"/>
</dbReference>